<sequence length="372" mass="41885">MKYLFAINTLNVGGAETGLVELINELVEEHEIDLFLTYKTGPLLKKLDPRVKIVSMIDPEKTFSNILGLVDFGLTILGSSLGYRHRIKTDYDVEVSYLEGFPALLISKSKNNSIKIASIRVEIKNHKTLLDHLPWGKRMQSLMYSKFNGIHCVSTATKNDFDELYPDSAGKSYVITTGFDVDKIRQKAILTNPFNDSKEKNLVLVGRMEEQKGYDKVFEAVSLLGELSEPYKIHIIGNNETQYAKKLITKYNYLLKNNSIVLHGQVSNPYPYIYHADALISSSNYEGFPRVVNESLALNKLVVATDIPSNAEALHQGIYGYQVSNDVKGIMDGIKSVVEECEKLSFRTYSVKTLKEFKDEFINKISSIGGEK</sequence>
<protein>
    <submittedName>
        <fullName evidence="3">Glycosyltransferase</fullName>
    </submittedName>
</protein>
<dbReference type="EMBL" id="LC528614">
    <property type="protein sequence ID" value="BCB22793.1"/>
    <property type="molecule type" value="Genomic_DNA"/>
</dbReference>
<dbReference type="AlphaFoldDB" id="A0A6S6I3K3"/>
<name>A0A6S6I3K3_9FIRM</name>
<keyword evidence="1 3" id="KW-0808">Transferase</keyword>
<evidence type="ECO:0000256" key="1">
    <source>
        <dbReference type="ARBA" id="ARBA00022679"/>
    </source>
</evidence>
<feature type="domain" description="Glycosyl transferase family 1" evidence="2">
    <location>
        <begin position="195"/>
        <end position="341"/>
    </location>
</feature>
<dbReference type="SUPFAM" id="SSF53756">
    <property type="entry name" value="UDP-Glycosyltransferase/glycogen phosphorylase"/>
    <property type="match status" value="1"/>
</dbReference>
<evidence type="ECO:0000259" key="2">
    <source>
        <dbReference type="Pfam" id="PF00534"/>
    </source>
</evidence>
<proteinExistence type="predicted"/>
<dbReference type="GO" id="GO:0016757">
    <property type="term" value="F:glycosyltransferase activity"/>
    <property type="evidence" value="ECO:0007669"/>
    <property type="project" value="InterPro"/>
</dbReference>
<dbReference type="Pfam" id="PF00534">
    <property type="entry name" value="Glycos_transf_1"/>
    <property type="match status" value="1"/>
</dbReference>
<organism evidence="3">
    <name type="scientific">Erysipelothrix tonsillarum</name>
    <dbReference type="NCBI Taxonomy" id="38402"/>
    <lineage>
        <taxon>Bacteria</taxon>
        <taxon>Bacillati</taxon>
        <taxon>Bacillota</taxon>
        <taxon>Erysipelotrichia</taxon>
        <taxon>Erysipelotrichales</taxon>
        <taxon>Erysipelotrichaceae</taxon>
        <taxon>Erysipelothrix</taxon>
    </lineage>
</organism>
<dbReference type="GO" id="GO:0009103">
    <property type="term" value="P:lipopolysaccharide biosynthetic process"/>
    <property type="evidence" value="ECO:0007669"/>
    <property type="project" value="TreeGrafter"/>
</dbReference>
<dbReference type="Gene3D" id="3.40.50.2000">
    <property type="entry name" value="Glycogen Phosphorylase B"/>
    <property type="match status" value="2"/>
</dbReference>
<dbReference type="PANTHER" id="PTHR46401:SF2">
    <property type="entry name" value="GLYCOSYLTRANSFERASE WBBK-RELATED"/>
    <property type="match status" value="1"/>
</dbReference>
<reference evidence="3" key="1">
    <citation type="submission" date="2020-02" db="EMBL/GenBank/DDBJ databases">
        <title>Development of a multiplex PCR-based assay for rapid serotyping of Erysipelothrix species.</title>
        <authorList>
            <person name="Shimoji Y."/>
            <person name="Shiraiwa K."/>
            <person name="Tominaga H."/>
            <person name="Nishikawa S."/>
            <person name="Eguchi M."/>
            <person name="Hikono H."/>
            <person name="Ogawa Y."/>
        </authorList>
    </citation>
    <scope>NUCLEOTIDE SEQUENCE</scope>
    <source>
        <strain evidence="3">2553</strain>
    </source>
</reference>
<accession>A0A6S6I3K3</accession>
<dbReference type="PANTHER" id="PTHR46401">
    <property type="entry name" value="GLYCOSYLTRANSFERASE WBBK-RELATED"/>
    <property type="match status" value="1"/>
</dbReference>
<dbReference type="CDD" id="cd03811">
    <property type="entry name" value="GT4_GT28_WabH-like"/>
    <property type="match status" value="1"/>
</dbReference>
<evidence type="ECO:0000313" key="3">
    <source>
        <dbReference type="EMBL" id="BCB22793.1"/>
    </source>
</evidence>
<dbReference type="InterPro" id="IPR001296">
    <property type="entry name" value="Glyco_trans_1"/>
</dbReference>